<evidence type="ECO:0000256" key="5">
    <source>
        <dbReference type="PROSITE-ProRule" id="PRU01248"/>
    </source>
</evidence>
<dbReference type="PANTHER" id="PTHR30629">
    <property type="entry name" value="PROPHAGE INTEGRASE"/>
    <property type="match status" value="1"/>
</dbReference>
<dbReference type="GO" id="GO:0003677">
    <property type="term" value="F:DNA binding"/>
    <property type="evidence" value="ECO:0007669"/>
    <property type="project" value="UniProtKB-UniRule"/>
</dbReference>
<dbReference type="InterPro" id="IPR004107">
    <property type="entry name" value="Integrase_SAM-like_N"/>
</dbReference>
<protein>
    <submittedName>
        <fullName evidence="9">Site-specific integrase</fullName>
    </submittedName>
</protein>
<dbReference type="RefSeq" id="WP_139099871.1">
    <property type="nucleotide sequence ID" value="NZ_VDFW01000034.1"/>
</dbReference>
<dbReference type="InterPro" id="IPR010998">
    <property type="entry name" value="Integrase_recombinase_N"/>
</dbReference>
<keyword evidence="2" id="KW-0229">DNA integration</keyword>
<feature type="compositionally biased region" description="Polar residues" evidence="6">
    <location>
        <begin position="379"/>
        <end position="392"/>
    </location>
</feature>
<dbReference type="CDD" id="cd01189">
    <property type="entry name" value="INT_ICEBs1_C_like"/>
    <property type="match status" value="1"/>
</dbReference>
<feature type="region of interest" description="Disordered" evidence="6">
    <location>
        <begin position="379"/>
        <end position="435"/>
    </location>
</feature>
<dbReference type="InterPro" id="IPR050808">
    <property type="entry name" value="Phage_Integrase"/>
</dbReference>
<name>A0A5C4LTX4_9PSEU</name>
<dbReference type="InterPro" id="IPR011010">
    <property type="entry name" value="DNA_brk_join_enz"/>
</dbReference>
<dbReference type="OrthoDB" id="4529782at2"/>
<dbReference type="InterPro" id="IPR002104">
    <property type="entry name" value="Integrase_catalytic"/>
</dbReference>
<feature type="domain" description="Tyr recombinase" evidence="7">
    <location>
        <begin position="167"/>
        <end position="372"/>
    </location>
</feature>
<dbReference type="AlphaFoldDB" id="A0A5C4LTX4"/>
<organism evidence="9 10">
    <name type="scientific">Amycolatopsis alkalitolerans</name>
    <dbReference type="NCBI Taxonomy" id="2547244"/>
    <lineage>
        <taxon>Bacteria</taxon>
        <taxon>Bacillati</taxon>
        <taxon>Actinomycetota</taxon>
        <taxon>Actinomycetes</taxon>
        <taxon>Pseudonocardiales</taxon>
        <taxon>Pseudonocardiaceae</taxon>
        <taxon>Amycolatopsis</taxon>
    </lineage>
</organism>
<proteinExistence type="inferred from homology"/>
<dbReference type="GO" id="GO:0006310">
    <property type="term" value="P:DNA recombination"/>
    <property type="evidence" value="ECO:0007669"/>
    <property type="project" value="UniProtKB-KW"/>
</dbReference>
<feature type="compositionally biased region" description="Polar residues" evidence="6">
    <location>
        <begin position="414"/>
        <end position="426"/>
    </location>
</feature>
<evidence type="ECO:0000259" key="7">
    <source>
        <dbReference type="PROSITE" id="PS51898"/>
    </source>
</evidence>
<dbReference type="Proteomes" id="UP000305546">
    <property type="component" value="Unassembled WGS sequence"/>
</dbReference>
<dbReference type="PROSITE" id="PS51898">
    <property type="entry name" value="TYR_RECOMBINASE"/>
    <property type="match status" value="1"/>
</dbReference>
<keyword evidence="10" id="KW-1185">Reference proteome</keyword>
<evidence type="ECO:0000256" key="1">
    <source>
        <dbReference type="ARBA" id="ARBA00008857"/>
    </source>
</evidence>
<evidence type="ECO:0000313" key="9">
    <source>
        <dbReference type="EMBL" id="TNC21446.1"/>
    </source>
</evidence>
<accession>A0A5C4LTX4</accession>
<comment type="caution">
    <text evidence="9">The sequence shown here is derived from an EMBL/GenBank/DDBJ whole genome shotgun (WGS) entry which is preliminary data.</text>
</comment>
<evidence type="ECO:0000256" key="4">
    <source>
        <dbReference type="ARBA" id="ARBA00023172"/>
    </source>
</evidence>
<keyword evidence="4" id="KW-0233">DNA recombination</keyword>
<dbReference type="PANTHER" id="PTHR30629:SF2">
    <property type="entry name" value="PROPHAGE INTEGRASE INTS-RELATED"/>
    <property type="match status" value="1"/>
</dbReference>
<dbReference type="PROSITE" id="PS51900">
    <property type="entry name" value="CB"/>
    <property type="match status" value="1"/>
</dbReference>
<dbReference type="Pfam" id="PF14659">
    <property type="entry name" value="Phage_int_SAM_3"/>
    <property type="match status" value="1"/>
</dbReference>
<dbReference type="InterPro" id="IPR044068">
    <property type="entry name" value="CB"/>
</dbReference>
<gene>
    <name evidence="9" type="ORF">FG385_28420</name>
</gene>
<sequence>MAWVEKIAQHSWRVRHRRDGGVVESLYGFRSADAAQEVAGMLDGDRHRSGWSPLSRDRAAAITLADWVGCWWPTLDLDTRTLENYRSYLRCHILPRFGTLPIEAITPLDIRLWSTEALEAGYAPATVGGWKNLLSMIFTDAVDEGLVATNPVRKHRRRGRRSRHLRPERIWATPEQVLAVADQAGMLGGPTARLLIITAAWTGCRWGELTGLHRDNIDLDRGVITIDTWQGALHESNGKRWIGPPKTASSARRIHLPPFLTELLRQHLNTHPYEYVFTTESGTWLWRSTFTRRILRPAADGNPNTAHPAVRTHPTCPGLTFHGLRHSHNTWLISDDIPEIARARRLGHHTDNRIAETYSHVSGEIHQRLLASLEHRWHTANTSTSTEQQTDPFTPERSERPAPPAHCDGVSPAGGNTSTMDTTQEPAHTVCVGDDGDHDRAAALVPAVTPGRIPARRGTDRHPSRRTRTPLIGKRDLASKHSIINTKIALTEADWRDCTLAPIGSPNTHGKRLDHRSINALPAAS</sequence>
<dbReference type="Pfam" id="PF00589">
    <property type="entry name" value="Phage_integrase"/>
    <property type="match status" value="1"/>
</dbReference>
<evidence type="ECO:0000259" key="8">
    <source>
        <dbReference type="PROSITE" id="PS51900"/>
    </source>
</evidence>
<feature type="domain" description="Core-binding (CB)" evidence="8">
    <location>
        <begin position="62"/>
        <end position="142"/>
    </location>
</feature>
<dbReference type="Gene3D" id="1.10.443.10">
    <property type="entry name" value="Intergrase catalytic core"/>
    <property type="match status" value="1"/>
</dbReference>
<dbReference type="GO" id="GO:0015074">
    <property type="term" value="P:DNA integration"/>
    <property type="evidence" value="ECO:0007669"/>
    <property type="project" value="UniProtKB-KW"/>
</dbReference>
<comment type="similarity">
    <text evidence="1">Belongs to the 'phage' integrase family.</text>
</comment>
<evidence type="ECO:0000313" key="10">
    <source>
        <dbReference type="Proteomes" id="UP000305546"/>
    </source>
</evidence>
<reference evidence="9 10" key="1">
    <citation type="submission" date="2019-06" db="EMBL/GenBank/DDBJ databases">
        <title>Amycolatopsis alkalitolerans sp. nov., isolated from Gastrodia elata Blume.</title>
        <authorList>
            <person name="Narsing Rao M.P."/>
            <person name="Li W.J."/>
        </authorList>
    </citation>
    <scope>NUCLEOTIDE SEQUENCE [LARGE SCALE GENOMIC DNA]</scope>
    <source>
        <strain evidence="9 10">SYSUP0005</strain>
    </source>
</reference>
<dbReference type="InterPro" id="IPR013762">
    <property type="entry name" value="Integrase-like_cat_sf"/>
</dbReference>
<evidence type="ECO:0000256" key="3">
    <source>
        <dbReference type="ARBA" id="ARBA00023125"/>
    </source>
</evidence>
<evidence type="ECO:0000256" key="6">
    <source>
        <dbReference type="SAM" id="MobiDB-lite"/>
    </source>
</evidence>
<feature type="region of interest" description="Disordered" evidence="6">
    <location>
        <begin position="503"/>
        <end position="525"/>
    </location>
</feature>
<evidence type="ECO:0000256" key="2">
    <source>
        <dbReference type="ARBA" id="ARBA00022908"/>
    </source>
</evidence>
<dbReference type="SUPFAM" id="SSF56349">
    <property type="entry name" value="DNA breaking-rejoining enzymes"/>
    <property type="match status" value="1"/>
</dbReference>
<dbReference type="Gene3D" id="1.10.150.130">
    <property type="match status" value="1"/>
</dbReference>
<dbReference type="EMBL" id="VDFW01000034">
    <property type="protein sequence ID" value="TNC21446.1"/>
    <property type="molecule type" value="Genomic_DNA"/>
</dbReference>
<keyword evidence="3 5" id="KW-0238">DNA-binding</keyword>